<evidence type="ECO:0000256" key="6">
    <source>
        <dbReference type="ARBA" id="ARBA00022694"/>
    </source>
</evidence>
<dbReference type="GO" id="GO:0005524">
    <property type="term" value="F:ATP binding"/>
    <property type="evidence" value="ECO:0007669"/>
    <property type="project" value="UniProtKB-KW"/>
</dbReference>
<comment type="subcellular location">
    <subcellularLocation>
        <location evidence="1">Cytoplasm</location>
    </subcellularLocation>
</comment>
<dbReference type="AlphaFoldDB" id="A0A1I3WHY7"/>
<evidence type="ECO:0000256" key="2">
    <source>
        <dbReference type="ARBA" id="ARBA00007663"/>
    </source>
</evidence>
<dbReference type="PANTHER" id="PTHR17490">
    <property type="entry name" value="SUA5"/>
    <property type="match status" value="1"/>
</dbReference>
<evidence type="ECO:0000256" key="10">
    <source>
        <dbReference type="ARBA" id="ARBA00029774"/>
    </source>
</evidence>
<keyword evidence="14" id="KW-1185">Reference proteome</keyword>
<dbReference type="GO" id="GO:0000049">
    <property type="term" value="F:tRNA binding"/>
    <property type="evidence" value="ECO:0007669"/>
    <property type="project" value="TreeGrafter"/>
</dbReference>
<keyword evidence="5" id="KW-0808">Transferase</keyword>
<keyword evidence="9" id="KW-0067">ATP-binding</keyword>
<comment type="similarity">
    <text evidence="2">Belongs to the SUA5 family.</text>
</comment>
<proteinExistence type="inferred from homology"/>
<dbReference type="InterPro" id="IPR017945">
    <property type="entry name" value="DHBP_synth_RibB-like_a/b_dom"/>
</dbReference>
<evidence type="ECO:0000313" key="13">
    <source>
        <dbReference type="EMBL" id="SFK06447.1"/>
    </source>
</evidence>
<protein>
    <recommendedName>
        <fullName evidence="10">L-threonylcarbamoyladenylate synthase</fullName>
        <ecNumber evidence="3">2.7.7.87</ecNumber>
    </recommendedName>
    <alternativeName>
        <fullName evidence="10">L-threonylcarbamoyladenylate synthase</fullName>
    </alternativeName>
</protein>
<dbReference type="OrthoDB" id="9814580at2"/>
<keyword evidence="4" id="KW-0963">Cytoplasm</keyword>
<dbReference type="EC" id="2.7.7.87" evidence="3"/>
<dbReference type="GO" id="GO:0008033">
    <property type="term" value="P:tRNA processing"/>
    <property type="evidence" value="ECO:0007669"/>
    <property type="project" value="UniProtKB-KW"/>
</dbReference>
<dbReference type="RefSeq" id="WP_090062248.1">
    <property type="nucleotide sequence ID" value="NZ_FORH01000008.1"/>
</dbReference>
<evidence type="ECO:0000256" key="11">
    <source>
        <dbReference type="ARBA" id="ARBA00048366"/>
    </source>
</evidence>
<evidence type="ECO:0000256" key="3">
    <source>
        <dbReference type="ARBA" id="ARBA00012584"/>
    </source>
</evidence>
<comment type="catalytic activity">
    <reaction evidence="11">
        <text>L-threonine + hydrogencarbonate + ATP = L-threonylcarbamoyladenylate + diphosphate + H2O</text>
        <dbReference type="Rhea" id="RHEA:36407"/>
        <dbReference type="ChEBI" id="CHEBI:15377"/>
        <dbReference type="ChEBI" id="CHEBI:17544"/>
        <dbReference type="ChEBI" id="CHEBI:30616"/>
        <dbReference type="ChEBI" id="CHEBI:33019"/>
        <dbReference type="ChEBI" id="CHEBI:57926"/>
        <dbReference type="ChEBI" id="CHEBI:73682"/>
        <dbReference type="EC" id="2.7.7.87"/>
    </reaction>
</comment>
<evidence type="ECO:0000256" key="1">
    <source>
        <dbReference type="ARBA" id="ARBA00004496"/>
    </source>
</evidence>
<dbReference type="Gene3D" id="3.90.870.10">
    <property type="entry name" value="DHBP synthase"/>
    <property type="match status" value="1"/>
</dbReference>
<dbReference type="PROSITE" id="PS51163">
    <property type="entry name" value="YRDC"/>
    <property type="match status" value="1"/>
</dbReference>
<dbReference type="Pfam" id="PF01300">
    <property type="entry name" value="Sua5_yciO_yrdC"/>
    <property type="match status" value="1"/>
</dbReference>
<organism evidence="13 14">
    <name type="scientific">Celeribacter neptunius</name>
    <dbReference type="NCBI Taxonomy" id="588602"/>
    <lineage>
        <taxon>Bacteria</taxon>
        <taxon>Pseudomonadati</taxon>
        <taxon>Pseudomonadota</taxon>
        <taxon>Alphaproteobacteria</taxon>
        <taxon>Rhodobacterales</taxon>
        <taxon>Roseobacteraceae</taxon>
        <taxon>Celeribacter</taxon>
    </lineage>
</organism>
<evidence type="ECO:0000256" key="4">
    <source>
        <dbReference type="ARBA" id="ARBA00022490"/>
    </source>
</evidence>
<dbReference type="NCBIfam" id="TIGR00057">
    <property type="entry name" value="L-threonylcarbamoyladenylate synthase"/>
    <property type="match status" value="1"/>
</dbReference>
<evidence type="ECO:0000256" key="7">
    <source>
        <dbReference type="ARBA" id="ARBA00022695"/>
    </source>
</evidence>
<keyword evidence="7" id="KW-0548">Nucleotidyltransferase</keyword>
<dbReference type="EMBL" id="FORH01000008">
    <property type="protein sequence ID" value="SFK06447.1"/>
    <property type="molecule type" value="Genomic_DNA"/>
</dbReference>
<dbReference type="Proteomes" id="UP000199630">
    <property type="component" value="Unassembled WGS sequence"/>
</dbReference>
<reference evidence="14" key="1">
    <citation type="submission" date="2016-10" db="EMBL/GenBank/DDBJ databases">
        <authorList>
            <person name="Varghese N."/>
            <person name="Submissions S."/>
        </authorList>
    </citation>
    <scope>NUCLEOTIDE SEQUENCE [LARGE SCALE GENOMIC DNA]</scope>
    <source>
        <strain evidence="14">DSM 26471</strain>
    </source>
</reference>
<accession>A0A1I3WHY7</accession>
<dbReference type="InterPro" id="IPR050156">
    <property type="entry name" value="TC-AMP_synthase_SUA5"/>
</dbReference>
<name>A0A1I3WHY7_9RHOB</name>
<dbReference type="GO" id="GO:0003725">
    <property type="term" value="F:double-stranded RNA binding"/>
    <property type="evidence" value="ECO:0007669"/>
    <property type="project" value="InterPro"/>
</dbReference>
<evidence type="ECO:0000256" key="8">
    <source>
        <dbReference type="ARBA" id="ARBA00022741"/>
    </source>
</evidence>
<dbReference type="GO" id="GO:0006450">
    <property type="term" value="P:regulation of translational fidelity"/>
    <property type="evidence" value="ECO:0007669"/>
    <property type="project" value="TreeGrafter"/>
</dbReference>
<evidence type="ECO:0000313" key="14">
    <source>
        <dbReference type="Proteomes" id="UP000199630"/>
    </source>
</evidence>
<dbReference type="GO" id="GO:0061710">
    <property type="term" value="F:L-threonylcarbamoyladenylate synthase"/>
    <property type="evidence" value="ECO:0007669"/>
    <property type="project" value="UniProtKB-EC"/>
</dbReference>
<keyword evidence="6" id="KW-0819">tRNA processing</keyword>
<dbReference type="InterPro" id="IPR006070">
    <property type="entry name" value="Sua5-like_dom"/>
</dbReference>
<dbReference type="STRING" id="588602.SAMN04487991_3732"/>
<keyword evidence="8" id="KW-0547">Nucleotide-binding</keyword>
<evidence type="ECO:0000259" key="12">
    <source>
        <dbReference type="PROSITE" id="PS51163"/>
    </source>
</evidence>
<evidence type="ECO:0000256" key="9">
    <source>
        <dbReference type="ARBA" id="ARBA00022840"/>
    </source>
</evidence>
<dbReference type="GO" id="GO:0005737">
    <property type="term" value="C:cytoplasm"/>
    <property type="evidence" value="ECO:0007669"/>
    <property type="project" value="UniProtKB-SubCell"/>
</dbReference>
<evidence type="ECO:0000256" key="5">
    <source>
        <dbReference type="ARBA" id="ARBA00022679"/>
    </source>
</evidence>
<dbReference type="PANTHER" id="PTHR17490:SF16">
    <property type="entry name" value="THREONYLCARBAMOYL-AMP SYNTHASE"/>
    <property type="match status" value="1"/>
</dbReference>
<gene>
    <name evidence="13" type="ORF">SAMN04487991_3732</name>
</gene>
<feature type="domain" description="YrdC-like" evidence="12">
    <location>
        <begin position="2"/>
        <end position="187"/>
    </location>
</feature>
<sequence length="197" mass="20546">MSVSAEQIAKTLAEGGVVLMPTDTVLGLAASPAHTTAVDRIYELKQRPRDKNLPIMVAGVEQIAGLGAVIPAPAVKLLNSAYVPGALTLVLALDPMRAPGWLMDRSEIAIRIPDNALLLEALRLAGPLMVTSANRSGAVTPATTDEARAQLEGTPDLTVPGKGAAPAPSTIVNCTLEPVRIERHGVVTDAEIREVLV</sequence>
<dbReference type="SUPFAM" id="SSF55821">
    <property type="entry name" value="YrdC/RibB"/>
    <property type="match status" value="1"/>
</dbReference>